<organism evidence="3">
    <name type="scientific">Eucalyptus grandis</name>
    <name type="common">Flooded gum</name>
    <dbReference type="NCBI Taxonomy" id="71139"/>
    <lineage>
        <taxon>Eukaryota</taxon>
        <taxon>Viridiplantae</taxon>
        <taxon>Streptophyta</taxon>
        <taxon>Embryophyta</taxon>
        <taxon>Tracheophyta</taxon>
        <taxon>Spermatophyta</taxon>
        <taxon>Magnoliopsida</taxon>
        <taxon>eudicotyledons</taxon>
        <taxon>Gunneridae</taxon>
        <taxon>Pentapetalae</taxon>
        <taxon>rosids</taxon>
        <taxon>malvids</taxon>
        <taxon>Myrtales</taxon>
        <taxon>Myrtaceae</taxon>
        <taxon>Myrtoideae</taxon>
        <taxon>Eucalypteae</taxon>
        <taxon>Eucalyptus</taxon>
    </lineage>
</organism>
<feature type="transmembrane region" description="Helical" evidence="2">
    <location>
        <begin position="21"/>
        <end position="44"/>
    </location>
</feature>
<evidence type="ECO:0000313" key="3">
    <source>
        <dbReference type="EMBL" id="KCW84726.1"/>
    </source>
</evidence>
<feature type="region of interest" description="Disordered" evidence="1">
    <location>
        <begin position="72"/>
        <end position="95"/>
    </location>
</feature>
<dbReference type="InParanoid" id="A0A059D2R8"/>
<gene>
    <name evidence="3" type="ORF">EUGRSUZ_B01543</name>
</gene>
<dbReference type="Gramene" id="KCW84726">
    <property type="protein sequence ID" value="KCW84726"/>
    <property type="gene ID" value="EUGRSUZ_B01543"/>
</dbReference>
<keyword evidence="2" id="KW-0812">Transmembrane</keyword>
<keyword evidence="2" id="KW-1133">Transmembrane helix</keyword>
<proteinExistence type="predicted"/>
<dbReference type="AlphaFoldDB" id="A0A059D2R8"/>
<reference evidence="3" key="1">
    <citation type="submission" date="2013-07" db="EMBL/GenBank/DDBJ databases">
        <title>The genome of Eucalyptus grandis.</title>
        <authorList>
            <person name="Schmutz J."/>
            <person name="Hayes R."/>
            <person name="Myburg A."/>
            <person name="Tuskan G."/>
            <person name="Grattapaglia D."/>
            <person name="Rokhsar D.S."/>
        </authorList>
    </citation>
    <scope>NUCLEOTIDE SEQUENCE</scope>
    <source>
        <tissue evidence="3">Leaf extractions</tissue>
    </source>
</reference>
<sequence length="136" mass="15825">MLQNIRFYQPKKKKNTQNILVLLYNNWLYFLTFFLSFSFCWWPAITKLLSPIWGEASLPSHSRWLANGKRNRVVQDGPTPQGKSKWSAIPDRSRPPLPKLLDKDDRVRIDKTCVILALMFSTVVEPSGHLESETHL</sequence>
<evidence type="ECO:0000256" key="1">
    <source>
        <dbReference type="SAM" id="MobiDB-lite"/>
    </source>
</evidence>
<evidence type="ECO:0000256" key="2">
    <source>
        <dbReference type="SAM" id="Phobius"/>
    </source>
</evidence>
<dbReference type="EMBL" id="KK198754">
    <property type="protein sequence ID" value="KCW84726.1"/>
    <property type="molecule type" value="Genomic_DNA"/>
</dbReference>
<accession>A0A059D2R8</accession>
<keyword evidence="2" id="KW-0472">Membrane</keyword>
<protein>
    <submittedName>
        <fullName evidence="3">Uncharacterized protein</fullName>
    </submittedName>
</protein>
<name>A0A059D2R8_EUCGR</name>